<name>A0A5N6K7C9_MONLA</name>
<feature type="region of interest" description="Disordered" evidence="5">
    <location>
        <begin position="193"/>
        <end position="279"/>
    </location>
</feature>
<proteinExistence type="predicted"/>
<keyword evidence="3" id="KW-0804">Transcription</keyword>
<feature type="compositionally biased region" description="Basic residues" evidence="5">
    <location>
        <begin position="261"/>
        <end position="271"/>
    </location>
</feature>
<feature type="compositionally biased region" description="Polar residues" evidence="5">
    <location>
        <begin position="525"/>
        <end position="538"/>
    </location>
</feature>
<dbReference type="InterPro" id="IPR046347">
    <property type="entry name" value="bZIP_sf"/>
</dbReference>
<evidence type="ECO:0000256" key="1">
    <source>
        <dbReference type="ARBA" id="ARBA00004123"/>
    </source>
</evidence>
<dbReference type="InterPro" id="IPR004827">
    <property type="entry name" value="bZIP"/>
</dbReference>
<evidence type="ECO:0000256" key="5">
    <source>
        <dbReference type="SAM" id="MobiDB-lite"/>
    </source>
</evidence>
<feature type="region of interest" description="Disordered" evidence="5">
    <location>
        <begin position="133"/>
        <end position="157"/>
    </location>
</feature>
<evidence type="ECO:0000256" key="3">
    <source>
        <dbReference type="ARBA" id="ARBA00023163"/>
    </source>
</evidence>
<dbReference type="InterPro" id="IPR051027">
    <property type="entry name" value="bZIP_transcription_factors"/>
</dbReference>
<feature type="domain" description="BZIP" evidence="6">
    <location>
        <begin position="284"/>
        <end position="299"/>
    </location>
</feature>
<feature type="compositionally biased region" description="Low complexity" evidence="5">
    <location>
        <begin position="225"/>
        <end position="235"/>
    </location>
</feature>
<dbReference type="AlphaFoldDB" id="A0A5N6K7C9"/>
<dbReference type="EMBL" id="VIGI01000006">
    <property type="protein sequence ID" value="KAB8298657.1"/>
    <property type="molecule type" value="Genomic_DNA"/>
</dbReference>
<comment type="caution">
    <text evidence="7">The sequence shown here is derived from an EMBL/GenBank/DDBJ whole genome shotgun (WGS) entry which is preliminary data.</text>
</comment>
<feature type="compositionally biased region" description="Basic residues" evidence="5">
    <location>
        <begin position="549"/>
        <end position="561"/>
    </location>
</feature>
<dbReference type="SUPFAM" id="SSF57959">
    <property type="entry name" value="Leucine zipper domain"/>
    <property type="match status" value="1"/>
</dbReference>
<evidence type="ECO:0000313" key="7">
    <source>
        <dbReference type="EMBL" id="KAB8298657.1"/>
    </source>
</evidence>
<evidence type="ECO:0000259" key="6">
    <source>
        <dbReference type="PROSITE" id="PS00036"/>
    </source>
</evidence>
<dbReference type="Proteomes" id="UP000326757">
    <property type="component" value="Unassembled WGS sequence"/>
</dbReference>
<evidence type="ECO:0000256" key="2">
    <source>
        <dbReference type="ARBA" id="ARBA00023015"/>
    </source>
</evidence>
<dbReference type="SMART" id="SM00338">
    <property type="entry name" value="BRLZ"/>
    <property type="match status" value="1"/>
</dbReference>
<evidence type="ECO:0000256" key="4">
    <source>
        <dbReference type="ARBA" id="ARBA00023242"/>
    </source>
</evidence>
<dbReference type="PROSITE" id="PS00036">
    <property type="entry name" value="BZIP_BASIC"/>
    <property type="match status" value="1"/>
</dbReference>
<accession>A0A5N6K7C9</accession>
<gene>
    <name evidence="7" type="ORF">EYC80_000835</name>
</gene>
<dbReference type="CDD" id="cd14687">
    <property type="entry name" value="bZIP_ATF2"/>
    <property type="match status" value="1"/>
</dbReference>
<feature type="region of interest" description="Disordered" evidence="5">
    <location>
        <begin position="525"/>
        <end position="561"/>
    </location>
</feature>
<keyword evidence="2" id="KW-0805">Transcription regulation</keyword>
<sequence length="757" mass="83626">MLAISPGDIYSIFWLYFPHFNSSVDMTSASDDKKATNVVMTNTKFNNLDPGHLNFGEFLTDNELKTIQSTSYINNPSPNFYFSPGPRVEKEAPDWNPAINVNHQAFATDLSDDTFLRMFDDIIRTPSPITYDKQHETVGSSPNIKTKDIRSSAAMGSLKTENNSIKLMSKRQQDNSLAAFQIETRPAALQSNEISKVPSIDKPFTMENASKRTNVDMNNGPGKRTSNGNNTNTKTSKNKKHTSPTKTSSTSTSNSNTAPPAKRKRRPRAKKILTPTESLQARKKYLEKNRRAARKCRMKKKAEMASDQARYDFYANEIRATKVQLGACRTELLGLIEMCKRMVGEGCAGEGVRRFVGNLAVREEACRGMLESGDLGVECWKLVERCRGARLGEGVLGDVGCEVGGTTEGGNVNENEDGNWAMGYCEMKNEIQEQFQLQDDTNLSYNSSALTENEEGAAYGPCQTSVFTLQPQQPQQPQPPTTSWHNTTTALQNVAPTPDPTNTTLFSPSIFTHPTNRLSFSSPLTINQQKPQQHVKTPSQTTKIEKQKQQKHHQTKSKTKIVPHMRHESIDSGYGSICSSNSITNSTFSPDPNLFPNSNSNSNSNPNSNYWSPDLAIYEEYEDANLRSLICNSTIATQDQGQTQIQTHTQTHAPSQEKLSVSACRDFVYENVAGGDVVNGFVNPGAVHARVADSENCEMGGREAQAEKEEVEGLLGSSPVMEMDMEVDRGPSGLEFGYSRIADNRAMCVDSSVVIVS</sequence>
<keyword evidence="8" id="KW-1185">Reference proteome</keyword>
<comment type="subcellular location">
    <subcellularLocation>
        <location evidence="1">Nucleus</location>
    </subcellularLocation>
</comment>
<protein>
    <recommendedName>
        <fullName evidence="6">BZIP domain-containing protein</fullName>
    </recommendedName>
</protein>
<evidence type="ECO:0000313" key="8">
    <source>
        <dbReference type="Proteomes" id="UP000326757"/>
    </source>
</evidence>
<dbReference type="OrthoDB" id="3534008at2759"/>
<dbReference type="Gene3D" id="1.20.5.170">
    <property type="match status" value="1"/>
</dbReference>
<dbReference type="PANTHER" id="PTHR19304">
    <property type="entry name" value="CYCLIC-AMP RESPONSE ELEMENT BINDING PROTEIN"/>
    <property type="match status" value="1"/>
</dbReference>
<dbReference type="GO" id="GO:0003700">
    <property type="term" value="F:DNA-binding transcription factor activity"/>
    <property type="evidence" value="ECO:0007669"/>
    <property type="project" value="InterPro"/>
</dbReference>
<reference evidence="7 8" key="1">
    <citation type="submission" date="2019-06" db="EMBL/GenBank/DDBJ databases">
        <title>Genome Sequence of the Brown Rot Fungal Pathogen Monilinia laxa.</title>
        <authorList>
            <person name="De Miccolis Angelini R.M."/>
            <person name="Landi L."/>
            <person name="Abate D."/>
            <person name="Pollastro S."/>
            <person name="Romanazzi G."/>
            <person name="Faretra F."/>
        </authorList>
    </citation>
    <scope>NUCLEOTIDE SEQUENCE [LARGE SCALE GENOMIC DNA]</scope>
    <source>
        <strain evidence="7 8">Mlax316</strain>
    </source>
</reference>
<keyword evidence="4" id="KW-0539">Nucleus</keyword>
<feature type="compositionally biased region" description="Low complexity" evidence="5">
    <location>
        <begin position="244"/>
        <end position="260"/>
    </location>
</feature>
<organism evidence="7 8">
    <name type="scientific">Monilinia laxa</name>
    <name type="common">Brown rot fungus</name>
    <name type="synonym">Sclerotinia laxa</name>
    <dbReference type="NCBI Taxonomy" id="61186"/>
    <lineage>
        <taxon>Eukaryota</taxon>
        <taxon>Fungi</taxon>
        <taxon>Dikarya</taxon>
        <taxon>Ascomycota</taxon>
        <taxon>Pezizomycotina</taxon>
        <taxon>Leotiomycetes</taxon>
        <taxon>Helotiales</taxon>
        <taxon>Sclerotiniaceae</taxon>
        <taxon>Monilinia</taxon>
    </lineage>
</organism>
<dbReference type="GO" id="GO:0005634">
    <property type="term" value="C:nucleus"/>
    <property type="evidence" value="ECO:0007669"/>
    <property type="project" value="UniProtKB-SubCell"/>
</dbReference>